<evidence type="ECO:0000256" key="9">
    <source>
        <dbReference type="HAMAP-Rule" id="MF_00169"/>
    </source>
</evidence>
<feature type="binding site" evidence="9 11">
    <location>
        <position position="88"/>
    </location>
    <ligand>
        <name>substrate</name>
    </ligand>
</feature>
<feature type="binding site" evidence="9 11">
    <location>
        <position position="81"/>
    </location>
    <ligand>
        <name>substrate</name>
    </ligand>
</feature>
<dbReference type="UniPathway" id="UPA00053">
    <property type="reaction ID" value="UER00086"/>
</dbReference>
<evidence type="ECO:0000256" key="6">
    <source>
        <dbReference type="ARBA" id="ARBA00012060"/>
    </source>
</evidence>
<evidence type="ECO:0000313" key="14">
    <source>
        <dbReference type="Proteomes" id="UP000049983"/>
    </source>
</evidence>
<keyword evidence="14" id="KW-1185">Reference proteome</keyword>
<dbReference type="GO" id="GO:0003855">
    <property type="term" value="F:3-dehydroquinate dehydratase activity"/>
    <property type="evidence" value="ECO:0007669"/>
    <property type="project" value="UniProtKB-UniRule"/>
</dbReference>
<dbReference type="PANTHER" id="PTHR21272:SF3">
    <property type="entry name" value="CATABOLIC 3-DEHYDROQUINASE"/>
    <property type="match status" value="1"/>
</dbReference>
<dbReference type="EMBL" id="CXWC01000011">
    <property type="protein sequence ID" value="CTQ73406.1"/>
    <property type="molecule type" value="Genomic_DNA"/>
</dbReference>
<evidence type="ECO:0000313" key="13">
    <source>
        <dbReference type="EMBL" id="CTQ73406.1"/>
    </source>
</evidence>
<dbReference type="Gene3D" id="3.40.50.9100">
    <property type="entry name" value="Dehydroquinase, class II"/>
    <property type="match status" value="1"/>
</dbReference>
<dbReference type="RefSeq" id="WP_055111631.1">
    <property type="nucleotide sequence ID" value="NZ_CANKXR010000001.1"/>
</dbReference>
<organism evidence="13 14">
    <name type="scientific">Roseibium album</name>
    <dbReference type="NCBI Taxonomy" id="311410"/>
    <lineage>
        <taxon>Bacteria</taxon>
        <taxon>Pseudomonadati</taxon>
        <taxon>Pseudomonadota</taxon>
        <taxon>Alphaproteobacteria</taxon>
        <taxon>Hyphomicrobiales</taxon>
        <taxon>Stappiaceae</taxon>
        <taxon>Roseibium</taxon>
    </lineage>
</organism>
<proteinExistence type="inferred from homology"/>
<dbReference type="InterPro" id="IPR001874">
    <property type="entry name" value="DHquinase_II"/>
</dbReference>
<feature type="binding site" evidence="9 11">
    <location>
        <position position="75"/>
    </location>
    <ligand>
        <name>substrate</name>
    </ligand>
</feature>
<evidence type="ECO:0000256" key="8">
    <source>
        <dbReference type="ARBA" id="ARBA00023239"/>
    </source>
</evidence>
<reference evidence="14" key="1">
    <citation type="submission" date="2015-07" db="EMBL/GenBank/DDBJ databases">
        <authorList>
            <person name="Rodrigo-Torres Lidia"/>
            <person name="Arahal R.David."/>
        </authorList>
    </citation>
    <scope>NUCLEOTIDE SEQUENCE [LARGE SCALE GENOMIC DNA]</scope>
    <source>
        <strain evidence="14">CECT 5096</strain>
    </source>
</reference>
<evidence type="ECO:0000256" key="5">
    <source>
        <dbReference type="ARBA" id="ARBA00011193"/>
    </source>
</evidence>
<dbReference type="GO" id="GO:0009073">
    <property type="term" value="P:aromatic amino acid family biosynthetic process"/>
    <property type="evidence" value="ECO:0007669"/>
    <property type="project" value="UniProtKB-KW"/>
</dbReference>
<dbReference type="CDD" id="cd00466">
    <property type="entry name" value="DHQase_II"/>
    <property type="match status" value="1"/>
</dbReference>
<dbReference type="SUPFAM" id="SSF52304">
    <property type="entry name" value="Type II 3-dehydroquinate dehydratase"/>
    <property type="match status" value="1"/>
</dbReference>
<dbReference type="PIRSF" id="PIRSF001399">
    <property type="entry name" value="DHquinase_II"/>
    <property type="match status" value="1"/>
</dbReference>
<keyword evidence="8 9" id="KW-0456">Lyase</keyword>
<evidence type="ECO:0000256" key="3">
    <source>
        <dbReference type="ARBA" id="ARBA00004902"/>
    </source>
</evidence>
<dbReference type="STRING" id="311410.LA5095_00502"/>
<protein>
    <recommendedName>
        <fullName evidence="6 9">3-dehydroquinate dehydratase</fullName>
        <shortName evidence="9">3-dehydroquinase</shortName>
        <ecNumber evidence="6 9">4.2.1.10</ecNumber>
    </recommendedName>
    <alternativeName>
        <fullName evidence="9">Type II DHQase</fullName>
    </alternativeName>
</protein>
<comment type="catalytic activity">
    <reaction evidence="1 9">
        <text>3-dehydroquinate = 3-dehydroshikimate + H2O</text>
        <dbReference type="Rhea" id="RHEA:21096"/>
        <dbReference type="ChEBI" id="CHEBI:15377"/>
        <dbReference type="ChEBI" id="CHEBI:16630"/>
        <dbReference type="ChEBI" id="CHEBI:32364"/>
        <dbReference type="EC" id="4.2.1.10"/>
    </reaction>
</comment>
<keyword evidence="9" id="KW-0028">Amino-acid biosynthesis</keyword>
<evidence type="ECO:0000256" key="11">
    <source>
        <dbReference type="PIRSR" id="PIRSR001399-2"/>
    </source>
</evidence>
<dbReference type="NCBIfam" id="NF003806">
    <property type="entry name" value="PRK05395.1-3"/>
    <property type="match status" value="1"/>
</dbReference>
<name>A0A0M6ZT19_9HYPH</name>
<dbReference type="NCBIfam" id="NF003807">
    <property type="entry name" value="PRK05395.1-4"/>
    <property type="match status" value="1"/>
</dbReference>
<dbReference type="EC" id="4.2.1.10" evidence="6 9"/>
<dbReference type="InterPro" id="IPR036441">
    <property type="entry name" value="DHquinase_II_sf"/>
</dbReference>
<dbReference type="AlphaFoldDB" id="A0A0M6ZT19"/>
<feature type="site" description="Transition state stabilizer" evidence="9 12">
    <location>
        <position position="19"/>
    </location>
</feature>
<evidence type="ECO:0000256" key="2">
    <source>
        <dbReference type="ARBA" id="ARBA00003924"/>
    </source>
</evidence>
<feature type="active site" description="Proton acceptor" evidence="9 10">
    <location>
        <position position="24"/>
    </location>
</feature>
<dbReference type="GO" id="GO:0019631">
    <property type="term" value="P:quinate catabolic process"/>
    <property type="evidence" value="ECO:0007669"/>
    <property type="project" value="TreeGrafter"/>
</dbReference>
<comment type="subunit">
    <text evidence="5 9">Homododecamer.</text>
</comment>
<sequence>MAKVVYILNGPNLNLLGKREPEIYGHQTLDDVHQMCVAQAENDGLDIVFRQSNAEHDLIDWVQEAREAAHAIIINPAAYSHTSIAILDALSACTCPVIEVHVSNIHRREAFRHHSYVSQKADAVIAGCGVEGYLLALQRAATLLKES</sequence>
<feature type="binding site" evidence="9 11">
    <location>
        <begin position="102"/>
        <end position="103"/>
    </location>
    <ligand>
        <name>substrate</name>
    </ligand>
</feature>
<dbReference type="GeneID" id="97670980"/>
<dbReference type="InterPro" id="IPR018509">
    <property type="entry name" value="DHquinase_II_CS"/>
</dbReference>
<feature type="active site" description="Proton donor" evidence="9 10">
    <location>
        <position position="101"/>
    </location>
</feature>
<evidence type="ECO:0000256" key="4">
    <source>
        <dbReference type="ARBA" id="ARBA00011037"/>
    </source>
</evidence>
<dbReference type="Pfam" id="PF01220">
    <property type="entry name" value="DHquinase_II"/>
    <property type="match status" value="1"/>
</dbReference>
<feature type="binding site" evidence="9 11">
    <location>
        <position position="112"/>
    </location>
    <ligand>
        <name>substrate</name>
    </ligand>
</feature>
<dbReference type="Proteomes" id="UP000049983">
    <property type="component" value="Unassembled WGS sequence"/>
</dbReference>
<gene>
    <name evidence="9 13" type="primary">aroQ</name>
    <name evidence="13" type="ORF">LA5096_03642</name>
</gene>
<evidence type="ECO:0000256" key="7">
    <source>
        <dbReference type="ARBA" id="ARBA00023141"/>
    </source>
</evidence>
<comment type="function">
    <text evidence="2 9">Catalyzes a trans-dehydration via an enolate intermediate.</text>
</comment>
<evidence type="ECO:0000256" key="1">
    <source>
        <dbReference type="ARBA" id="ARBA00001864"/>
    </source>
</evidence>
<dbReference type="PROSITE" id="PS01029">
    <property type="entry name" value="DEHYDROQUINASE_II"/>
    <property type="match status" value="1"/>
</dbReference>
<accession>A0A0M6ZT19</accession>
<dbReference type="NCBIfam" id="NF003805">
    <property type="entry name" value="PRK05395.1-2"/>
    <property type="match status" value="1"/>
</dbReference>
<dbReference type="GO" id="GO:0008652">
    <property type="term" value="P:amino acid biosynthetic process"/>
    <property type="evidence" value="ECO:0007669"/>
    <property type="project" value="UniProtKB-KW"/>
</dbReference>
<comment type="similarity">
    <text evidence="4 9">Belongs to the type-II 3-dehydroquinase family.</text>
</comment>
<dbReference type="GO" id="GO:0009423">
    <property type="term" value="P:chorismate biosynthetic process"/>
    <property type="evidence" value="ECO:0007669"/>
    <property type="project" value="UniProtKB-UniRule"/>
</dbReference>
<dbReference type="OrthoDB" id="9790793at2"/>
<keyword evidence="7 9" id="KW-0057">Aromatic amino acid biosynthesis</keyword>
<dbReference type="HAMAP" id="MF_00169">
    <property type="entry name" value="AroQ"/>
    <property type="match status" value="1"/>
</dbReference>
<dbReference type="NCBIfam" id="TIGR01088">
    <property type="entry name" value="aroQ"/>
    <property type="match status" value="1"/>
</dbReference>
<evidence type="ECO:0000256" key="10">
    <source>
        <dbReference type="PIRSR" id="PIRSR001399-1"/>
    </source>
</evidence>
<evidence type="ECO:0000256" key="12">
    <source>
        <dbReference type="PIRSR" id="PIRSR001399-3"/>
    </source>
</evidence>
<comment type="pathway">
    <text evidence="3 9">Metabolic intermediate biosynthesis; chorismate biosynthesis; chorismate from D-erythrose 4-phosphate and phosphoenolpyruvate: step 3/7.</text>
</comment>
<dbReference type="PANTHER" id="PTHR21272">
    <property type="entry name" value="CATABOLIC 3-DEHYDROQUINASE"/>
    <property type="match status" value="1"/>
</dbReference>